<proteinExistence type="predicted"/>
<dbReference type="InterPro" id="IPR045719">
    <property type="entry name" value="DUF6073"/>
</dbReference>
<dbReference type="RefSeq" id="WP_017742117.1">
    <property type="nucleotide sequence ID" value="NZ_KQ976354.1"/>
</dbReference>
<dbReference type="OrthoDB" id="517173at2"/>
<comment type="caution">
    <text evidence="1">The sequence shown here is derived from an EMBL/GenBank/DDBJ whole genome shotgun (WGS) entry which is preliminary data.</text>
</comment>
<keyword evidence="2" id="KW-1185">Reference proteome</keyword>
<evidence type="ECO:0000313" key="1">
    <source>
        <dbReference type="EMBL" id="KYC43748.1"/>
    </source>
</evidence>
<dbReference type="STRING" id="128403.WA1_00865"/>
<name>A0A139XGD3_9CYAN</name>
<dbReference type="Pfam" id="PF19550">
    <property type="entry name" value="DUF6073"/>
    <property type="match status" value="1"/>
</dbReference>
<evidence type="ECO:0000313" key="2">
    <source>
        <dbReference type="Proteomes" id="UP000076925"/>
    </source>
</evidence>
<sequence>MTAADTLKNHHSKKLAWGPQIDLNGLDYLYPPQAVEPYTPPVPGVDNLGITSTDTFLVPSIGEFTVNFQGYVRVARSQPTTNHWNTAEVFTNLIDMCMRGEAPGIGSIIVTLNPDILSTGQLRTPYADINCEKPAKACRMAVGALFNLPQLNMTLFNKEPIELTIDDVRAIPPAGNPGNGQIYHILPLFDLSNPDGAPAAYLTGLKFTMGHYVTEAKIQSVLQGS</sequence>
<dbReference type="EMBL" id="ANNX02000012">
    <property type="protein sequence ID" value="KYC43748.1"/>
    <property type="molecule type" value="Genomic_DNA"/>
</dbReference>
<dbReference type="AlphaFoldDB" id="A0A139XGD3"/>
<protein>
    <submittedName>
        <fullName evidence="1">Uncharacterized protein</fullName>
    </submittedName>
</protein>
<dbReference type="Proteomes" id="UP000076925">
    <property type="component" value="Unassembled WGS sequence"/>
</dbReference>
<gene>
    <name evidence="1" type="ORF">WA1_00865</name>
</gene>
<reference evidence="1 2" key="1">
    <citation type="journal article" date="2013" name="Genome Biol. Evol.">
        <title>Genomes of Stigonematalean cyanobacteria (subsection V) and the evolution of oxygenic photosynthesis from prokaryotes to plastids.</title>
        <authorList>
            <person name="Dagan T."/>
            <person name="Roettger M."/>
            <person name="Stucken K."/>
            <person name="Landan G."/>
            <person name="Koch R."/>
            <person name="Major P."/>
            <person name="Gould S.B."/>
            <person name="Goremykin V.V."/>
            <person name="Rippka R."/>
            <person name="Tandeau de Marsac N."/>
            <person name="Gugger M."/>
            <person name="Lockhart P.J."/>
            <person name="Allen J.F."/>
            <person name="Brune I."/>
            <person name="Maus I."/>
            <person name="Puhler A."/>
            <person name="Martin W.F."/>
        </authorList>
    </citation>
    <scope>NUCLEOTIDE SEQUENCE [LARGE SCALE GENOMIC DNA]</scope>
    <source>
        <strain evidence="1 2">PCC 7110</strain>
    </source>
</reference>
<accession>A0A139XGD3</accession>
<organism evidence="1 2">
    <name type="scientific">Scytonema hofmannii PCC 7110</name>
    <dbReference type="NCBI Taxonomy" id="128403"/>
    <lineage>
        <taxon>Bacteria</taxon>
        <taxon>Bacillati</taxon>
        <taxon>Cyanobacteriota</taxon>
        <taxon>Cyanophyceae</taxon>
        <taxon>Nostocales</taxon>
        <taxon>Scytonemataceae</taxon>
        <taxon>Scytonema</taxon>
    </lineage>
</organism>